<protein>
    <recommendedName>
        <fullName evidence="3">Alpha-amylase</fullName>
    </recommendedName>
</protein>
<name>A0ABP4KN83_9ACTN</name>
<proteinExistence type="predicted"/>
<dbReference type="EMBL" id="BAAAQD010000003">
    <property type="protein sequence ID" value="GAA1506742.1"/>
    <property type="molecule type" value="Genomic_DNA"/>
</dbReference>
<dbReference type="InterPro" id="IPR013784">
    <property type="entry name" value="Carb-bd-like_fold"/>
</dbReference>
<reference evidence="2" key="1">
    <citation type="journal article" date="2019" name="Int. J. Syst. Evol. Microbiol.">
        <title>The Global Catalogue of Microorganisms (GCM) 10K type strain sequencing project: providing services to taxonomists for standard genome sequencing and annotation.</title>
        <authorList>
            <consortium name="The Broad Institute Genomics Platform"/>
            <consortium name="The Broad Institute Genome Sequencing Center for Infectious Disease"/>
            <person name="Wu L."/>
            <person name="Ma J."/>
        </authorList>
    </citation>
    <scope>NUCLEOTIDE SEQUENCE [LARGE SCALE GENOMIC DNA]</scope>
    <source>
        <strain evidence="2">JCM 15933</strain>
    </source>
</reference>
<evidence type="ECO:0000313" key="1">
    <source>
        <dbReference type="EMBL" id="GAA1506742.1"/>
    </source>
</evidence>
<dbReference type="RefSeq" id="WP_344501584.1">
    <property type="nucleotide sequence ID" value="NZ_BAAAQD010000003.1"/>
</dbReference>
<evidence type="ECO:0008006" key="3">
    <source>
        <dbReference type="Google" id="ProtNLM"/>
    </source>
</evidence>
<keyword evidence="2" id="KW-1185">Reference proteome</keyword>
<organism evidence="1 2">
    <name type="scientific">Dactylosporangium maewongense</name>
    <dbReference type="NCBI Taxonomy" id="634393"/>
    <lineage>
        <taxon>Bacteria</taxon>
        <taxon>Bacillati</taxon>
        <taxon>Actinomycetota</taxon>
        <taxon>Actinomycetes</taxon>
        <taxon>Micromonosporales</taxon>
        <taxon>Micromonosporaceae</taxon>
        <taxon>Dactylosporangium</taxon>
    </lineage>
</organism>
<sequence length="436" mass="45015">MLGDYVVAFSGPAGVSQYAHGKLDSAAADRFTVADGQLTTVDETFLPTGAIRVVAHDATTGGPLEHFCVWATNTDNVRGCATGAELLITGLFVGTYALNINVDDRLHLTVPYAPVTVAAGQTATIDVAMRQGASITATMASRDGGTAVDGCIGVANVDQPYGYDPYGFCSDERPGPTPGSVVIGPLEPGTYQLLADPRGDALGLQWVGAAGGTGDRGAAQRFTVASGDQITTPTIQFDRAGTVRGKATDVNTGAPLASVCVSVVALSHGFAPQGGCAFSTGADGTYSIPGVGPYAWPVQFIGRGYQWRWSGNAANRPEATMVTVPAGKKAAANIKLRTGGGTLTGTVHDTVGNPLNAFVVAFDALSGEAVHSGDSNNQYSNPPMTFTIPNIAPQQIKIFYQLPDGRSGWLGGADLAHAQPFQIRNNKTLTVDVIVP</sequence>
<gene>
    <name evidence="1" type="ORF">GCM10009827_020740</name>
</gene>
<dbReference type="SUPFAM" id="SSF49452">
    <property type="entry name" value="Starch-binding domain-like"/>
    <property type="match status" value="1"/>
</dbReference>
<accession>A0ABP4KN83</accession>
<dbReference type="Proteomes" id="UP001501470">
    <property type="component" value="Unassembled WGS sequence"/>
</dbReference>
<comment type="caution">
    <text evidence="1">The sequence shown here is derived from an EMBL/GenBank/DDBJ whole genome shotgun (WGS) entry which is preliminary data.</text>
</comment>
<evidence type="ECO:0000313" key="2">
    <source>
        <dbReference type="Proteomes" id="UP001501470"/>
    </source>
</evidence>